<evidence type="ECO:0000313" key="10">
    <source>
        <dbReference type="EMBL" id="MCL7930995.1"/>
    </source>
</evidence>
<reference evidence="10" key="1">
    <citation type="submission" date="2022-05" db="EMBL/GenBank/DDBJ databases">
        <title>Halomonas geminus sp. nov. and Halomonas llamarensis sp. nov. isolated from high-altitude salars of the Atacama Desert.</title>
        <authorList>
            <person name="Hintersatz C."/>
            <person name="Rojas L.A."/>
            <person name="Wei T.-S."/>
            <person name="Kutschke S."/>
            <person name="Lehmann F."/>
            <person name="Jain R."/>
            <person name="Pollmann K."/>
        </authorList>
    </citation>
    <scope>NUCLEOTIDE SEQUENCE</scope>
    <source>
        <strain evidence="10">ATCHA</strain>
    </source>
</reference>
<dbReference type="NCBIfam" id="TIGR00380">
    <property type="entry name" value="cobal_cbiB"/>
    <property type="match status" value="1"/>
</dbReference>
<evidence type="ECO:0000256" key="8">
    <source>
        <dbReference type="ARBA" id="ARBA00023136"/>
    </source>
</evidence>
<evidence type="ECO:0000256" key="7">
    <source>
        <dbReference type="ARBA" id="ARBA00022989"/>
    </source>
</evidence>
<evidence type="ECO:0000256" key="1">
    <source>
        <dbReference type="ARBA" id="ARBA00004651"/>
    </source>
</evidence>
<comment type="caution">
    <text evidence="10">The sequence shown here is derived from an EMBL/GenBank/DDBJ whole genome shotgun (WGS) entry which is preliminary data.</text>
</comment>
<keyword evidence="4 9" id="KW-1003">Cell membrane</keyword>
<comment type="subcellular location">
    <subcellularLocation>
        <location evidence="1 9">Cell membrane</location>
        <topology evidence="1 9">Multi-pass membrane protein</topology>
    </subcellularLocation>
</comment>
<dbReference type="PANTHER" id="PTHR34308:SF1">
    <property type="entry name" value="COBALAMIN BIOSYNTHESIS PROTEIN CBIB"/>
    <property type="match status" value="1"/>
</dbReference>
<keyword evidence="8 9" id="KW-0472">Membrane</keyword>
<feature type="transmembrane region" description="Helical" evidence="9">
    <location>
        <begin position="217"/>
        <end position="237"/>
    </location>
</feature>
<feature type="transmembrane region" description="Helical" evidence="9">
    <location>
        <begin position="6"/>
        <end position="25"/>
    </location>
</feature>
<evidence type="ECO:0000256" key="9">
    <source>
        <dbReference type="HAMAP-Rule" id="MF_00024"/>
    </source>
</evidence>
<name>A0ABT0SU70_9GAMM</name>
<dbReference type="InterPro" id="IPR004485">
    <property type="entry name" value="Cobalamin_biosynth_CobD/CbiB"/>
</dbReference>
<feature type="transmembrane region" description="Helical" evidence="9">
    <location>
        <begin position="167"/>
        <end position="184"/>
    </location>
</feature>
<keyword evidence="7 9" id="KW-1133">Transmembrane helix</keyword>
<evidence type="ECO:0000256" key="6">
    <source>
        <dbReference type="ARBA" id="ARBA00022692"/>
    </source>
</evidence>
<keyword evidence="11" id="KW-1185">Reference proteome</keyword>
<protein>
    <recommendedName>
        <fullName evidence="9">Cobalamin biosynthesis protein CobD</fullName>
    </recommendedName>
</protein>
<feature type="transmembrane region" description="Helical" evidence="9">
    <location>
        <begin position="60"/>
        <end position="83"/>
    </location>
</feature>
<proteinExistence type="inferred from homology"/>
<keyword evidence="6 9" id="KW-0812">Transmembrane</keyword>
<dbReference type="Pfam" id="PF03186">
    <property type="entry name" value="CobD_Cbib"/>
    <property type="match status" value="1"/>
</dbReference>
<evidence type="ECO:0000313" key="11">
    <source>
        <dbReference type="Proteomes" id="UP001165308"/>
    </source>
</evidence>
<evidence type="ECO:0000256" key="2">
    <source>
        <dbReference type="ARBA" id="ARBA00004953"/>
    </source>
</evidence>
<feature type="transmembrane region" description="Helical" evidence="9">
    <location>
        <begin position="314"/>
        <end position="332"/>
    </location>
</feature>
<comment type="function">
    <text evidence="9">Converts cobyric acid to cobinamide by the addition of aminopropanol on the F carboxylic group.</text>
</comment>
<organism evidence="10 11">
    <name type="scientific">Halomonas llamarensis</name>
    <dbReference type="NCBI Taxonomy" id="2945104"/>
    <lineage>
        <taxon>Bacteria</taxon>
        <taxon>Pseudomonadati</taxon>
        <taxon>Pseudomonadota</taxon>
        <taxon>Gammaproteobacteria</taxon>
        <taxon>Oceanospirillales</taxon>
        <taxon>Halomonadaceae</taxon>
        <taxon>Halomonas</taxon>
    </lineage>
</organism>
<dbReference type="EMBL" id="JAMJPJ010000026">
    <property type="protein sequence ID" value="MCL7930995.1"/>
    <property type="molecule type" value="Genomic_DNA"/>
</dbReference>
<gene>
    <name evidence="10" type="primary">cbiB</name>
    <name evidence="9" type="synonym">cobD</name>
    <name evidence="10" type="ORF">M8006_13570</name>
</gene>
<dbReference type="RefSeq" id="WP_250083102.1">
    <property type="nucleotide sequence ID" value="NZ_JAMJPJ010000026.1"/>
</dbReference>
<accession>A0ABT0SU70</accession>
<dbReference type="HAMAP" id="MF_00024">
    <property type="entry name" value="CobD_CbiB"/>
    <property type="match status" value="1"/>
</dbReference>
<evidence type="ECO:0000256" key="4">
    <source>
        <dbReference type="ARBA" id="ARBA00022475"/>
    </source>
</evidence>
<comment type="pathway">
    <text evidence="2 9">Cofactor biosynthesis; adenosylcobalamin biosynthesis.</text>
</comment>
<comment type="similarity">
    <text evidence="3 9">Belongs to the CobD/CbiB family.</text>
</comment>
<keyword evidence="5 9" id="KW-0169">Cobalamin biosynthesis</keyword>
<evidence type="ECO:0000256" key="3">
    <source>
        <dbReference type="ARBA" id="ARBA00006263"/>
    </source>
</evidence>
<dbReference type="Proteomes" id="UP001165308">
    <property type="component" value="Unassembled WGS sequence"/>
</dbReference>
<sequence length="333" mass="35996">MMPFSDYFPAILLWVTVAIVIDLIVGDPRSLPHPVVVIGRGISALEKRWNQGAAKRRWRLGFLLTAVIVLGTFSVAWLVLALLTALHPWLGVAAEIWLLATTLAIKGLAEAGRAIAVPLAKGDLPAARQALGMIVGRDTQGLDEAEITRGTVETVAENTVDGITTPLFFALIGGAPLALAYKAVNTLDSMVGYRNARYNDFGYASAKLDDVANWLPARLTALCLWLAGLLLSVSGVLRLRWRGALRNTCGEAPRHPSPNAGWPEAMVARLLGVQLGGTNYYYGEVSHRATLGEPLEALRVAHIDATIRLMHGGWVLFMVLSAVLIVGWRLLWG</sequence>
<evidence type="ECO:0000256" key="5">
    <source>
        <dbReference type="ARBA" id="ARBA00022573"/>
    </source>
</evidence>
<dbReference type="PANTHER" id="PTHR34308">
    <property type="entry name" value="COBALAMIN BIOSYNTHESIS PROTEIN CBIB"/>
    <property type="match status" value="1"/>
</dbReference>